<keyword evidence="2" id="KW-1185">Reference proteome</keyword>
<dbReference type="AlphaFoldDB" id="A0A9P6NN68"/>
<organism evidence="1 2">
    <name type="scientific">Cronartium quercuum f. sp. fusiforme G11</name>
    <dbReference type="NCBI Taxonomy" id="708437"/>
    <lineage>
        <taxon>Eukaryota</taxon>
        <taxon>Fungi</taxon>
        <taxon>Dikarya</taxon>
        <taxon>Basidiomycota</taxon>
        <taxon>Pucciniomycotina</taxon>
        <taxon>Pucciniomycetes</taxon>
        <taxon>Pucciniales</taxon>
        <taxon>Coleosporiaceae</taxon>
        <taxon>Cronartium</taxon>
    </lineage>
</organism>
<dbReference type="EMBL" id="MU167221">
    <property type="protein sequence ID" value="KAG0150236.1"/>
    <property type="molecule type" value="Genomic_DNA"/>
</dbReference>
<accession>A0A9P6NN68</accession>
<name>A0A9P6NN68_9BASI</name>
<evidence type="ECO:0000313" key="1">
    <source>
        <dbReference type="EMBL" id="KAG0150236.1"/>
    </source>
</evidence>
<proteinExistence type="predicted"/>
<gene>
    <name evidence="1" type="ORF">CROQUDRAFT_88269</name>
</gene>
<comment type="caution">
    <text evidence="1">The sequence shown here is derived from an EMBL/GenBank/DDBJ whole genome shotgun (WGS) entry which is preliminary data.</text>
</comment>
<reference evidence="1" key="1">
    <citation type="submission" date="2013-11" db="EMBL/GenBank/DDBJ databases">
        <title>Genome sequence of the fusiform rust pathogen reveals effectors for host alternation and coevolution with pine.</title>
        <authorList>
            <consortium name="DOE Joint Genome Institute"/>
            <person name="Smith K."/>
            <person name="Pendleton A."/>
            <person name="Kubisiak T."/>
            <person name="Anderson C."/>
            <person name="Salamov A."/>
            <person name="Aerts A."/>
            <person name="Riley R."/>
            <person name="Clum A."/>
            <person name="Lindquist E."/>
            <person name="Ence D."/>
            <person name="Campbell M."/>
            <person name="Kronenberg Z."/>
            <person name="Feau N."/>
            <person name="Dhillon B."/>
            <person name="Hamelin R."/>
            <person name="Burleigh J."/>
            <person name="Smith J."/>
            <person name="Yandell M."/>
            <person name="Nelson C."/>
            <person name="Grigoriev I."/>
            <person name="Davis J."/>
        </authorList>
    </citation>
    <scope>NUCLEOTIDE SEQUENCE</scope>
    <source>
        <strain evidence="1">G11</strain>
    </source>
</reference>
<sequence>MTTPPIAPPGTHVRSLDHPPQEANVLNAQIGLRSWVDEMDEVDLDHPLSTEDELMETWLEATKHTNVDGSINLPPVVVRLMTTLLRKITVALKDSHWVLRRVDQLEKQVASLATRPHTLPAKPTTWASVTRKGMTQTTPRTPPDQNPFEGMAAAQIVHNVNKALKLIGAMLNKQPVRISAVAVLKPSAIADPHLITQAAHYLVVIHSVPVEVQPMSPEFLARLLAQNTGITPHLLHSARWLADPALSNKMHGSVVVNFLNKSLLGKIERGGLRYEGLYLRGSHYNRTPTQCF</sequence>
<protein>
    <submittedName>
        <fullName evidence="1">Uncharacterized protein</fullName>
    </submittedName>
</protein>
<dbReference type="Proteomes" id="UP000886653">
    <property type="component" value="Unassembled WGS sequence"/>
</dbReference>
<evidence type="ECO:0000313" key="2">
    <source>
        <dbReference type="Proteomes" id="UP000886653"/>
    </source>
</evidence>
<dbReference type="OrthoDB" id="2499852at2759"/>